<comment type="caution">
    <text evidence="1">The sequence shown here is derived from an EMBL/GenBank/DDBJ whole genome shotgun (WGS) entry which is preliminary data.</text>
</comment>
<accession>A0A645DWE7</accession>
<gene>
    <name evidence="1" type="ORF">SDC9_140839</name>
</gene>
<evidence type="ECO:0000313" key="1">
    <source>
        <dbReference type="EMBL" id="MPM93697.1"/>
    </source>
</evidence>
<proteinExistence type="predicted"/>
<organism evidence="1">
    <name type="scientific">bioreactor metagenome</name>
    <dbReference type="NCBI Taxonomy" id="1076179"/>
    <lineage>
        <taxon>unclassified sequences</taxon>
        <taxon>metagenomes</taxon>
        <taxon>ecological metagenomes</taxon>
    </lineage>
</organism>
<dbReference type="AlphaFoldDB" id="A0A645DWE7"/>
<protein>
    <submittedName>
        <fullName evidence="1">Uncharacterized protein</fullName>
    </submittedName>
</protein>
<dbReference type="EMBL" id="VSSQ01040448">
    <property type="protein sequence ID" value="MPM93697.1"/>
    <property type="molecule type" value="Genomic_DNA"/>
</dbReference>
<sequence length="75" mass="8768">MFVLLDKDPEYVVDFDEEIEALERVINENKNSKALNSFYICVKKTNELIKNKYCGKRPSQCEALKISIKEAKLIR</sequence>
<name>A0A645DWE7_9ZZZZ</name>
<reference evidence="1" key="1">
    <citation type="submission" date="2019-08" db="EMBL/GenBank/DDBJ databases">
        <authorList>
            <person name="Kucharzyk K."/>
            <person name="Murdoch R.W."/>
            <person name="Higgins S."/>
            <person name="Loffler F."/>
        </authorList>
    </citation>
    <scope>NUCLEOTIDE SEQUENCE</scope>
</reference>